<evidence type="ECO:0000256" key="4">
    <source>
        <dbReference type="PROSITE-ProRule" id="PRU00335"/>
    </source>
</evidence>
<feature type="domain" description="HTH tetR-type" evidence="5">
    <location>
        <begin position="12"/>
        <end position="72"/>
    </location>
</feature>
<evidence type="ECO:0000256" key="1">
    <source>
        <dbReference type="ARBA" id="ARBA00023015"/>
    </source>
</evidence>
<comment type="caution">
    <text evidence="6">The sequence shown here is derived from an EMBL/GenBank/DDBJ whole genome shotgun (WGS) entry which is preliminary data.</text>
</comment>
<protein>
    <submittedName>
        <fullName evidence="6">Mycofactocin system transcriptional regulator</fullName>
    </submittedName>
</protein>
<keyword evidence="7" id="KW-1185">Reference proteome</keyword>
<evidence type="ECO:0000313" key="6">
    <source>
        <dbReference type="EMBL" id="RNL61309.1"/>
    </source>
</evidence>
<feature type="DNA-binding region" description="H-T-H motif" evidence="4">
    <location>
        <begin position="35"/>
        <end position="54"/>
    </location>
</feature>
<dbReference type="Gene3D" id="1.10.357.10">
    <property type="entry name" value="Tetracycline Repressor, domain 2"/>
    <property type="match status" value="1"/>
</dbReference>
<dbReference type="PANTHER" id="PTHR30055:SF238">
    <property type="entry name" value="MYCOFACTOCIN BIOSYNTHESIS TRANSCRIPTIONAL REGULATOR MFTR-RELATED"/>
    <property type="match status" value="1"/>
</dbReference>
<dbReference type="EMBL" id="RJSE01000008">
    <property type="protein sequence ID" value="RNL61309.1"/>
    <property type="molecule type" value="Genomic_DNA"/>
</dbReference>
<reference evidence="6 7" key="1">
    <citation type="submission" date="2018-11" db="EMBL/GenBank/DDBJ databases">
        <authorList>
            <person name="Li F."/>
        </authorList>
    </citation>
    <scope>NUCLEOTIDE SEQUENCE [LARGE SCALE GENOMIC DNA]</scope>
    <source>
        <strain evidence="6 7">Gsoil 097</strain>
    </source>
</reference>
<dbReference type="Pfam" id="PF00440">
    <property type="entry name" value="TetR_N"/>
    <property type="match status" value="1"/>
</dbReference>
<dbReference type="InterPro" id="IPR001647">
    <property type="entry name" value="HTH_TetR"/>
</dbReference>
<accession>A0A3N0CDD7</accession>
<dbReference type="Gene3D" id="1.10.10.60">
    <property type="entry name" value="Homeodomain-like"/>
    <property type="match status" value="1"/>
</dbReference>
<dbReference type="SUPFAM" id="SSF46689">
    <property type="entry name" value="Homeodomain-like"/>
    <property type="match status" value="1"/>
</dbReference>
<keyword evidence="3" id="KW-0804">Transcription</keyword>
<evidence type="ECO:0000256" key="3">
    <source>
        <dbReference type="ARBA" id="ARBA00023163"/>
    </source>
</evidence>
<dbReference type="InterPro" id="IPR050109">
    <property type="entry name" value="HTH-type_TetR-like_transc_reg"/>
</dbReference>
<evidence type="ECO:0000259" key="5">
    <source>
        <dbReference type="PROSITE" id="PS50977"/>
    </source>
</evidence>
<evidence type="ECO:0000256" key="2">
    <source>
        <dbReference type="ARBA" id="ARBA00023125"/>
    </source>
</evidence>
<dbReference type="OrthoDB" id="956698at2"/>
<dbReference type="RefSeq" id="WP_123229020.1">
    <property type="nucleotide sequence ID" value="NZ_RJSE01000008.1"/>
</dbReference>
<dbReference type="PRINTS" id="PR00455">
    <property type="entry name" value="HTHTETR"/>
</dbReference>
<dbReference type="Proteomes" id="UP000267128">
    <property type="component" value="Unassembled WGS sequence"/>
</dbReference>
<gene>
    <name evidence="6" type="primary">mftR</name>
    <name evidence="6" type="ORF">EFK50_18295</name>
</gene>
<name>A0A3N0CDD7_9ACTN</name>
<keyword evidence="1" id="KW-0805">Transcription regulation</keyword>
<dbReference type="PROSITE" id="PS50977">
    <property type="entry name" value="HTH_TETR_2"/>
    <property type="match status" value="1"/>
</dbReference>
<keyword evidence="2 4" id="KW-0238">DNA-binding</keyword>
<dbReference type="InterPro" id="IPR023851">
    <property type="entry name" value="Tscrpt_reg_TetR-type"/>
</dbReference>
<dbReference type="AlphaFoldDB" id="A0A3N0CDD7"/>
<dbReference type="GO" id="GO:0003700">
    <property type="term" value="F:DNA-binding transcription factor activity"/>
    <property type="evidence" value="ECO:0007669"/>
    <property type="project" value="TreeGrafter"/>
</dbReference>
<dbReference type="Pfam" id="PF17754">
    <property type="entry name" value="TetR_C_14"/>
    <property type="match status" value="1"/>
</dbReference>
<dbReference type="NCBIfam" id="TIGR03968">
    <property type="entry name" value="mycofact_TetR"/>
    <property type="match status" value="1"/>
</dbReference>
<evidence type="ECO:0000313" key="7">
    <source>
        <dbReference type="Proteomes" id="UP000267128"/>
    </source>
</evidence>
<dbReference type="PANTHER" id="PTHR30055">
    <property type="entry name" value="HTH-TYPE TRANSCRIPTIONAL REGULATOR RUTR"/>
    <property type="match status" value="1"/>
</dbReference>
<organism evidence="6 7">
    <name type="scientific">Nocardioides marmoriginsengisoli</name>
    <dbReference type="NCBI Taxonomy" id="661483"/>
    <lineage>
        <taxon>Bacteria</taxon>
        <taxon>Bacillati</taxon>
        <taxon>Actinomycetota</taxon>
        <taxon>Actinomycetes</taxon>
        <taxon>Propionibacteriales</taxon>
        <taxon>Nocardioidaceae</taxon>
        <taxon>Nocardioides</taxon>
    </lineage>
</organism>
<dbReference type="InterPro" id="IPR041347">
    <property type="entry name" value="MftR_C"/>
</dbReference>
<proteinExistence type="predicted"/>
<sequence length="197" mass="22179">MSNSFAPGRPPATDHAAIERVAFALFAEQGFERTTVDDIAEAVGIGRRTLFRYYPSKNDIPWGQFDASLIHLRETLAQMPADVPTYRAVHAAVQEFNQVDDAAVEQHRQRMRLLLTTPALQAHSVLRYTAWRRIIAEFVAERYDLAADDFFPRTIGHVTLASSLSAYEGWLESESAPFSRFLDEALDAIRGYYADPA</sequence>
<dbReference type="GO" id="GO:0000976">
    <property type="term" value="F:transcription cis-regulatory region binding"/>
    <property type="evidence" value="ECO:0007669"/>
    <property type="project" value="TreeGrafter"/>
</dbReference>
<dbReference type="InterPro" id="IPR009057">
    <property type="entry name" value="Homeodomain-like_sf"/>
</dbReference>